<feature type="transmembrane region" description="Helical" evidence="7">
    <location>
        <begin position="172"/>
        <end position="191"/>
    </location>
</feature>
<feature type="transmembrane region" description="Helical" evidence="7">
    <location>
        <begin position="203"/>
        <end position="220"/>
    </location>
</feature>
<comment type="similarity">
    <text evidence="2">Belongs to the EccD/Snm4 family.</text>
</comment>
<organism evidence="9 10">
    <name type="scientific">Streptomyces zingiberis</name>
    <dbReference type="NCBI Taxonomy" id="2053010"/>
    <lineage>
        <taxon>Bacteria</taxon>
        <taxon>Bacillati</taxon>
        <taxon>Actinomycetota</taxon>
        <taxon>Actinomycetes</taxon>
        <taxon>Kitasatosporales</taxon>
        <taxon>Streptomycetaceae</taxon>
        <taxon>Streptomyces</taxon>
    </lineage>
</organism>
<evidence type="ECO:0000256" key="6">
    <source>
        <dbReference type="ARBA" id="ARBA00023136"/>
    </source>
</evidence>
<proteinExistence type="inferred from homology"/>
<gene>
    <name evidence="9" type="primary">eccD</name>
    <name evidence="9" type="ORF">HCK00_26115</name>
</gene>
<evidence type="ECO:0000256" key="7">
    <source>
        <dbReference type="SAM" id="Phobius"/>
    </source>
</evidence>
<feature type="transmembrane region" description="Helical" evidence="7">
    <location>
        <begin position="424"/>
        <end position="445"/>
    </location>
</feature>
<sequence>MGERSGELSRVTLVGERRRVDLVLPADEPVGRLLPDVIEMLDDRVAARPELRRLVTAAGAVLPLDATLSAAEVRDGAVLRLVRAQDAPAAPVVHDVTDEVAEDLDLRAWRWRPEARLATAGAATVGFAVTAGLLARDAFDSAGVAAGLVVLALLIAAGGALAARLGGGNRGLATTLHLTAGALAVLGAWTAADARSWSGDARLAGVTAAVVLTLLLLGLFSPVGRGALIGAGAASATTCVWLLTGALQDDPARVGAVLAVVSVVVLGLLPRLALMAAGLTALDDRRSAGASVSRHQVGTALAAAHRGLALATVVTAVSATAAGLLTVTGPGPWTVPLTAVLALVLASRARAFPLVAEVVVVLGAAAVLLVRLAVLWADSSDGAPYGPLGLLAVAALLAAGVPAVRTPEHVRVRLRRLADFAESVGVIALFPLAVGVFGVYGRLLAAF</sequence>
<feature type="transmembrane region" description="Helical" evidence="7">
    <location>
        <begin position="383"/>
        <end position="404"/>
    </location>
</feature>
<keyword evidence="5 7" id="KW-1133">Transmembrane helix</keyword>
<dbReference type="NCBIfam" id="TIGR03920">
    <property type="entry name" value="T7SS_EccD"/>
    <property type="match status" value="1"/>
</dbReference>
<feature type="transmembrane region" description="Helical" evidence="7">
    <location>
        <begin position="117"/>
        <end position="135"/>
    </location>
</feature>
<keyword evidence="10" id="KW-1185">Reference proteome</keyword>
<evidence type="ECO:0000256" key="5">
    <source>
        <dbReference type="ARBA" id="ARBA00022989"/>
    </source>
</evidence>
<feature type="transmembrane region" description="Helical" evidence="7">
    <location>
        <begin position="354"/>
        <end position="377"/>
    </location>
</feature>
<protein>
    <submittedName>
        <fullName evidence="9">Type VII secretion integral membrane protein EccD</fullName>
    </submittedName>
</protein>
<evidence type="ECO:0000256" key="2">
    <source>
        <dbReference type="ARBA" id="ARBA00006162"/>
    </source>
</evidence>
<dbReference type="Pfam" id="PF08817">
    <property type="entry name" value="YukD"/>
    <property type="match status" value="1"/>
</dbReference>
<evidence type="ECO:0000313" key="9">
    <source>
        <dbReference type="EMBL" id="NJQ03892.1"/>
    </source>
</evidence>
<comment type="caution">
    <text evidence="9">The sequence shown here is derived from an EMBL/GenBank/DDBJ whole genome shotgun (WGS) entry which is preliminary data.</text>
</comment>
<evidence type="ECO:0000256" key="1">
    <source>
        <dbReference type="ARBA" id="ARBA00004651"/>
    </source>
</evidence>
<dbReference type="RefSeq" id="WP_168104524.1">
    <property type="nucleotide sequence ID" value="NZ_JAATEN010000033.1"/>
</dbReference>
<feature type="transmembrane region" description="Helical" evidence="7">
    <location>
        <begin position="227"/>
        <end position="244"/>
    </location>
</feature>
<dbReference type="EMBL" id="JAATEN010000033">
    <property type="protein sequence ID" value="NJQ03892.1"/>
    <property type="molecule type" value="Genomic_DNA"/>
</dbReference>
<feature type="domain" description="EccD-like transmembrane" evidence="8">
    <location>
        <begin position="116"/>
        <end position="443"/>
    </location>
</feature>
<keyword evidence="3" id="KW-1003">Cell membrane</keyword>
<feature type="transmembrane region" description="Helical" evidence="7">
    <location>
        <begin position="256"/>
        <end position="282"/>
    </location>
</feature>
<comment type="subcellular location">
    <subcellularLocation>
        <location evidence="1">Cell membrane</location>
        <topology evidence="1">Multi-pass membrane protein</topology>
    </subcellularLocation>
</comment>
<dbReference type="InterPro" id="IPR006707">
    <property type="entry name" value="T7SS_EccD"/>
</dbReference>
<feature type="transmembrane region" description="Helical" evidence="7">
    <location>
        <begin position="303"/>
        <end position="325"/>
    </location>
</feature>
<feature type="transmembrane region" description="Helical" evidence="7">
    <location>
        <begin position="141"/>
        <end position="165"/>
    </location>
</feature>
<dbReference type="InterPro" id="IPR024962">
    <property type="entry name" value="YukD-like"/>
</dbReference>
<evidence type="ECO:0000256" key="4">
    <source>
        <dbReference type="ARBA" id="ARBA00022692"/>
    </source>
</evidence>
<dbReference type="Pfam" id="PF19053">
    <property type="entry name" value="EccD"/>
    <property type="match status" value="1"/>
</dbReference>
<feature type="transmembrane region" description="Helical" evidence="7">
    <location>
        <begin position="331"/>
        <end position="347"/>
    </location>
</feature>
<dbReference type="Proteomes" id="UP000695264">
    <property type="component" value="Unassembled WGS sequence"/>
</dbReference>
<evidence type="ECO:0000259" key="8">
    <source>
        <dbReference type="Pfam" id="PF19053"/>
    </source>
</evidence>
<name>A0ABX1C7Q4_9ACTN</name>
<evidence type="ECO:0000313" key="10">
    <source>
        <dbReference type="Proteomes" id="UP000695264"/>
    </source>
</evidence>
<accession>A0ABX1C7Q4</accession>
<dbReference type="InterPro" id="IPR044049">
    <property type="entry name" value="EccD_transm"/>
</dbReference>
<keyword evidence="4 7" id="KW-0812">Transmembrane</keyword>
<evidence type="ECO:0000256" key="3">
    <source>
        <dbReference type="ARBA" id="ARBA00022475"/>
    </source>
</evidence>
<dbReference type="Gene3D" id="3.10.20.90">
    <property type="entry name" value="Phosphatidylinositol 3-kinase Catalytic Subunit, Chain A, domain 1"/>
    <property type="match status" value="1"/>
</dbReference>
<reference evidence="9 10" key="1">
    <citation type="submission" date="2020-03" db="EMBL/GenBank/DDBJ databases">
        <title>WGS of actinomycetes isolated from Thailand.</title>
        <authorList>
            <person name="Thawai C."/>
        </authorList>
    </citation>
    <scope>NUCLEOTIDE SEQUENCE [LARGE SCALE GENOMIC DNA]</scope>
    <source>
        <strain evidence="9 10">PLAI 1-29</strain>
    </source>
</reference>
<keyword evidence="6 7" id="KW-0472">Membrane</keyword>